<dbReference type="Proteomes" id="UP000186817">
    <property type="component" value="Unassembled WGS sequence"/>
</dbReference>
<keyword evidence="3" id="KW-1185">Reference proteome</keyword>
<dbReference type="EMBL" id="LSRX01000838">
    <property type="protein sequence ID" value="OLP87875.1"/>
    <property type="molecule type" value="Genomic_DNA"/>
</dbReference>
<protein>
    <submittedName>
        <fullName evidence="2">Uncharacterized protein</fullName>
    </submittedName>
</protein>
<reference evidence="2 3" key="1">
    <citation type="submission" date="2016-02" db="EMBL/GenBank/DDBJ databases">
        <title>Genome analysis of coral dinoflagellate symbionts highlights evolutionary adaptations to a symbiotic lifestyle.</title>
        <authorList>
            <person name="Aranda M."/>
            <person name="Li Y."/>
            <person name="Liew Y.J."/>
            <person name="Baumgarten S."/>
            <person name="Simakov O."/>
            <person name="Wilson M."/>
            <person name="Piel J."/>
            <person name="Ashoor H."/>
            <person name="Bougouffa S."/>
            <person name="Bajic V.B."/>
            <person name="Ryu T."/>
            <person name="Ravasi T."/>
            <person name="Bayer T."/>
            <person name="Micklem G."/>
            <person name="Kim H."/>
            <person name="Bhak J."/>
            <person name="Lajeunesse T.C."/>
            <person name="Voolstra C.R."/>
        </authorList>
    </citation>
    <scope>NUCLEOTIDE SEQUENCE [LARGE SCALE GENOMIC DNA]</scope>
    <source>
        <strain evidence="2 3">CCMP2467</strain>
    </source>
</reference>
<comment type="caution">
    <text evidence="2">The sequence shown here is derived from an EMBL/GenBank/DDBJ whole genome shotgun (WGS) entry which is preliminary data.</text>
</comment>
<name>A0A1Q9CYA4_SYMMI</name>
<evidence type="ECO:0000256" key="1">
    <source>
        <dbReference type="SAM" id="MobiDB-lite"/>
    </source>
</evidence>
<evidence type="ECO:0000313" key="2">
    <source>
        <dbReference type="EMBL" id="OLP87875.1"/>
    </source>
</evidence>
<gene>
    <name evidence="2" type="ORF">AK812_SmicGene30880</name>
</gene>
<feature type="compositionally biased region" description="Polar residues" evidence="1">
    <location>
        <begin position="399"/>
        <end position="408"/>
    </location>
</feature>
<organism evidence="2 3">
    <name type="scientific">Symbiodinium microadriaticum</name>
    <name type="common">Dinoflagellate</name>
    <name type="synonym">Zooxanthella microadriatica</name>
    <dbReference type="NCBI Taxonomy" id="2951"/>
    <lineage>
        <taxon>Eukaryota</taxon>
        <taxon>Sar</taxon>
        <taxon>Alveolata</taxon>
        <taxon>Dinophyceae</taxon>
        <taxon>Suessiales</taxon>
        <taxon>Symbiodiniaceae</taxon>
        <taxon>Symbiodinium</taxon>
    </lineage>
</organism>
<sequence>MTWLVEYARPRGCGLATKRSELSFFKTGYSMWIGCVAELLASNGVQLAYAAHIADAAADMKSREAALKRQVTKVAQSGAKEDSGESTALPETVTKVAQSGAKEYSGYSTALPETVTKVAQSGAKEDSGESTAVPETAAMAKVTPFPKTGKASHWLRVRPVGVCGHLSPATDNVDCKGAGTLGALPTGKVPEEQALAACVGVRATRTTAKGEKPVLLDCMLRDFGHTTQATPDTPLYVPTGQSPTGTSVNDGKLVLRGLFLPLTTPFRDFVYKHSHFRFPAISSGRPATPIDNDFFMSTRISDFLQAPVRGLCYTDRVKGERTSKWPMTSLSSFSENDGQVVRIEVAIASLCETCTSAHATYHGKTRIPTANRCRARKAAIEGLCYTDRVKGERTSKWPMTSLSSFSENDGQEVRATPTTPNDGNPALIGKGITPSPGQDILALRVRFCSAFAPKLGFTLGGLERYREPSGFLRCTEPFNQTTLTPPGAKIRRWCAWLYKPDGTNPSKREVRGSWEPAGFLQIMQRLAEAWHQGFLSALVREFGSAQERDEDSQATWIAEAALQKLWQMLVSRLRLTHGSDKTQRRCVRREEEGTGELALLRVKQRGQTSPQPSYELRGLELRLKGPEPKRGTWQLQRKNWQPPTISRQRIDAVLWQGYDGRGADLRKGGVLALALAAPCREEITGLDHGLEASAASRYSCADAGMVRLMRQPGSERKKHPDVYVD</sequence>
<accession>A0A1Q9CYA4</accession>
<proteinExistence type="predicted"/>
<dbReference type="AlphaFoldDB" id="A0A1Q9CYA4"/>
<feature type="region of interest" description="Disordered" evidence="1">
    <location>
        <begin position="399"/>
        <end position="426"/>
    </location>
</feature>
<evidence type="ECO:0000313" key="3">
    <source>
        <dbReference type="Proteomes" id="UP000186817"/>
    </source>
</evidence>